<dbReference type="AlphaFoldDB" id="A0AAC9KCI3"/>
<keyword evidence="3" id="KW-0408">Iron</keyword>
<dbReference type="GO" id="GO:0051537">
    <property type="term" value="F:2 iron, 2 sulfur cluster binding"/>
    <property type="evidence" value="ECO:0007669"/>
    <property type="project" value="UniProtKB-KW"/>
</dbReference>
<evidence type="ECO:0000256" key="1">
    <source>
        <dbReference type="ARBA" id="ARBA00022714"/>
    </source>
</evidence>
<evidence type="ECO:0000313" key="6">
    <source>
        <dbReference type="EMBL" id="APH53498.1"/>
    </source>
</evidence>
<dbReference type="Gene3D" id="2.102.10.10">
    <property type="entry name" value="Rieske [2Fe-2S] iron-sulphur domain"/>
    <property type="match status" value="1"/>
</dbReference>
<dbReference type="InterPro" id="IPR017941">
    <property type="entry name" value="Rieske_2Fe-2S"/>
</dbReference>
<dbReference type="CDD" id="cd03467">
    <property type="entry name" value="Rieske"/>
    <property type="match status" value="1"/>
</dbReference>
<evidence type="ECO:0000256" key="2">
    <source>
        <dbReference type="ARBA" id="ARBA00022723"/>
    </source>
</evidence>
<dbReference type="Proteomes" id="UP000182373">
    <property type="component" value="Chromosome"/>
</dbReference>
<keyword evidence="2" id="KW-0479">Metal-binding</keyword>
<dbReference type="EMBL" id="CP018191">
    <property type="protein sequence ID" value="APH53498.1"/>
    <property type="molecule type" value="Genomic_DNA"/>
</dbReference>
<evidence type="ECO:0000256" key="4">
    <source>
        <dbReference type="ARBA" id="ARBA00023014"/>
    </source>
</evidence>
<dbReference type="PANTHER" id="PTHR40261:SF1">
    <property type="entry name" value="RIESKE DOMAIN-CONTAINING PROTEIN"/>
    <property type="match status" value="1"/>
</dbReference>
<dbReference type="PANTHER" id="PTHR40261">
    <property type="match status" value="1"/>
</dbReference>
<organism evidence="6 7">
    <name type="scientific">Granulibacter bethesdensis</name>
    <dbReference type="NCBI Taxonomy" id="364410"/>
    <lineage>
        <taxon>Bacteria</taxon>
        <taxon>Pseudomonadati</taxon>
        <taxon>Pseudomonadota</taxon>
        <taxon>Alphaproteobacteria</taxon>
        <taxon>Acetobacterales</taxon>
        <taxon>Acetobacteraceae</taxon>
        <taxon>Granulibacter</taxon>
    </lineage>
</organism>
<dbReference type="Pfam" id="PF00355">
    <property type="entry name" value="Rieske"/>
    <property type="match status" value="1"/>
</dbReference>
<gene>
    <name evidence="6" type="ORF">GbCGDNIH9_0274</name>
</gene>
<dbReference type="GO" id="GO:0046872">
    <property type="term" value="F:metal ion binding"/>
    <property type="evidence" value="ECO:0007669"/>
    <property type="project" value="UniProtKB-KW"/>
</dbReference>
<reference evidence="7" key="1">
    <citation type="submission" date="2016-11" db="EMBL/GenBank/DDBJ databases">
        <title>Comparative genomic and phenotypic analysis of Granulibacter bethesdensis clinical isolates from patients with chronic granulomatous disease.</title>
        <authorList>
            <person name="Zarember K.A."/>
            <person name="Porcella S.F."/>
            <person name="Chu J."/>
            <person name="Ding L."/>
            <person name="Dahlstrom E."/>
            <person name="Barbian K."/>
            <person name="Martens C."/>
            <person name="Sykora L."/>
            <person name="Kramer S."/>
            <person name="Pettinato A.M."/>
            <person name="Hong H."/>
            <person name="Wald G."/>
            <person name="Berg L.J."/>
            <person name="Rogge L.S."/>
            <person name="Greenberg D.E."/>
            <person name="Falcone E.L."/>
            <person name="Neves J.F."/>
            <person name="Simoes M.J."/>
            <person name="Casal M."/>
            <person name="Rodriguez-Lopez F.C."/>
            <person name="Zelazny A."/>
            <person name="Gallin J.I."/>
            <person name="Holland S.M."/>
        </authorList>
    </citation>
    <scope>NUCLEOTIDE SEQUENCE [LARGE SCALE GENOMIC DNA]</scope>
    <source>
        <strain evidence="7">NIH9.1</strain>
    </source>
</reference>
<keyword evidence="4" id="KW-0411">Iron-sulfur</keyword>
<feature type="domain" description="Rieske" evidence="5">
    <location>
        <begin position="8"/>
        <end position="112"/>
    </location>
</feature>
<dbReference type="SUPFAM" id="SSF50022">
    <property type="entry name" value="ISP domain"/>
    <property type="match status" value="1"/>
</dbReference>
<evidence type="ECO:0000256" key="3">
    <source>
        <dbReference type="ARBA" id="ARBA00023004"/>
    </source>
</evidence>
<protein>
    <submittedName>
        <fullName evidence="6">Rieske (2Fe-2S) domain protein</fullName>
    </submittedName>
</protein>
<dbReference type="InterPro" id="IPR036922">
    <property type="entry name" value="Rieske_2Fe-2S_sf"/>
</dbReference>
<accession>A0AAC9KCI3</accession>
<sequence length="118" mass="12345">MTASGALRLLCHVQDLSDPGAKGFPPAPGGFFGLFAIRRGDDVRVYVNACPHIGVPLEWGPDRFLSSDGQHIVCGTHGALFDLLSGACQAGPCQGDYLTMVPVMIENGAVYVAEDAGL</sequence>
<dbReference type="RefSeq" id="WP_072571822.1">
    <property type="nucleotide sequence ID" value="NZ_CP018191.1"/>
</dbReference>
<dbReference type="PROSITE" id="PS51296">
    <property type="entry name" value="RIESKE"/>
    <property type="match status" value="1"/>
</dbReference>
<keyword evidence="1" id="KW-0001">2Fe-2S</keyword>
<evidence type="ECO:0000259" key="5">
    <source>
        <dbReference type="PROSITE" id="PS51296"/>
    </source>
</evidence>
<name>A0AAC9KCI3_9PROT</name>
<proteinExistence type="predicted"/>
<evidence type="ECO:0000313" key="7">
    <source>
        <dbReference type="Proteomes" id="UP000182373"/>
    </source>
</evidence>